<dbReference type="EMBL" id="FOHA01000001">
    <property type="protein sequence ID" value="SER55782.1"/>
    <property type="molecule type" value="Genomic_DNA"/>
</dbReference>
<dbReference type="OrthoDB" id="9812993at2"/>
<organism evidence="4 5">
    <name type="scientific">Isobaculum melis</name>
    <dbReference type="NCBI Taxonomy" id="142588"/>
    <lineage>
        <taxon>Bacteria</taxon>
        <taxon>Bacillati</taxon>
        <taxon>Bacillota</taxon>
        <taxon>Bacilli</taxon>
        <taxon>Lactobacillales</taxon>
        <taxon>Carnobacteriaceae</taxon>
        <taxon>Isobaculum</taxon>
    </lineage>
</organism>
<feature type="domain" description="HTH tetR-type" evidence="3">
    <location>
        <begin position="11"/>
        <end position="71"/>
    </location>
</feature>
<gene>
    <name evidence="4" type="ORF">SAMN04488559_101361</name>
</gene>
<dbReference type="SUPFAM" id="SSF46689">
    <property type="entry name" value="Homeodomain-like"/>
    <property type="match status" value="1"/>
</dbReference>
<feature type="DNA-binding region" description="H-T-H motif" evidence="2">
    <location>
        <begin position="34"/>
        <end position="53"/>
    </location>
</feature>
<sequence>MVRGFSEEEKVIIKDQLQNEFMKDLRHQNIQQIRIDDLVKRVGIAKGSFYLFYSSKEMLFADVAKKVQSDMVTDIMKLVKEHPELEKKEQLKLMLKQLFHYLTEYFPWLGKLESVEFEKSLRKLPEETRNSLFRDDVSDIQFVLTQMKMKTTIPIEEVASMIQIITFSSTRHDYFNTSYQAAVDKMLEMLVEQFVEEE</sequence>
<evidence type="ECO:0000313" key="5">
    <source>
        <dbReference type="Proteomes" id="UP000198948"/>
    </source>
</evidence>
<dbReference type="GO" id="GO:0003677">
    <property type="term" value="F:DNA binding"/>
    <property type="evidence" value="ECO:0007669"/>
    <property type="project" value="UniProtKB-UniRule"/>
</dbReference>
<reference evidence="4 5" key="1">
    <citation type="submission" date="2016-10" db="EMBL/GenBank/DDBJ databases">
        <authorList>
            <person name="de Groot N.N."/>
        </authorList>
    </citation>
    <scope>NUCLEOTIDE SEQUENCE [LARGE SCALE GENOMIC DNA]</scope>
    <source>
        <strain evidence="4 5">DSM 13760</strain>
    </source>
</reference>
<dbReference type="PANTHER" id="PTHR43479:SF11">
    <property type="entry name" value="ACREF_ENVCD OPERON REPRESSOR-RELATED"/>
    <property type="match status" value="1"/>
</dbReference>
<accession>A0A1H9Q5U7</accession>
<dbReference type="Pfam" id="PF00440">
    <property type="entry name" value="TetR_N"/>
    <property type="match status" value="1"/>
</dbReference>
<protein>
    <submittedName>
        <fullName evidence="4">DNA-binding transcriptional regulator, AcrR family</fullName>
    </submittedName>
</protein>
<keyword evidence="1 2" id="KW-0238">DNA-binding</keyword>
<dbReference type="PROSITE" id="PS50977">
    <property type="entry name" value="HTH_TETR_2"/>
    <property type="match status" value="1"/>
</dbReference>
<evidence type="ECO:0000256" key="1">
    <source>
        <dbReference type="ARBA" id="ARBA00023125"/>
    </source>
</evidence>
<dbReference type="Proteomes" id="UP000198948">
    <property type="component" value="Unassembled WGS sequence"/>
</dbReference>
<dbReference type="Gene3D" id="1.10.357.10">
    <property type="entry name" value="Tetracycline Repressor, domain 2"/>
    <property type="match status" value="1"/>
</dbReference>
<evidence type="ECO:0000313" key="4">
    <source>
        <dbReference type="EMBL" id="SER55782.1"/>
    </source>
</evidence>
<dbReference type="InterPro" id="IPR050624">
    <property type="entry name" value="HTH-type_Tx_Regulator"/>
</dbReference>
<keyword evidence="5" id="KW-1185">Reference proteome</keyword>
<proteinExistence type="predicted"/>
<name>A0A1H9Q5U7_9LACT</name>
<evidence type="ECO:0000259" key="3">
    <source>
        <dbReference type="PROSITE" id="PS50977"/>
    </source>
</evidence>
<dbReference type="PANTHER" id="PTHR43479">
    <property type="entry name" value="ACREF/ENVCD OPERON REPRESSOR-RELATED"/>
    <property type="match status" value="1"/>
</dbReference>
<dbReference type="STRING" id="142588.SAMN04488559_101361"/>
<dbReference type="InterPro" id="IPR009057">
    <property type="entry name" value="Homeodomain-like_sf"/>
</dbReference>
<dbReference type="AlphaFoldDB" id="A0A1H9Q5U7"/>
<dbReference type="InterPro" id="IPR001647">
    <property type="entry name" value="HTH_TetR"/>
</dbReference>
<evidence type="ECO:0000256" key="2">
    <source>
        <dbReference type="PROSITE-ProRule" id="PRU00335"/>
    </source>
</evidence>
<dbReference type="RefSeq" id="WP_092649651.1">
    <property type="nucleotide sequence ID" value="NZ_FOHA01000001.1"/>
</dbReference>